<sequence>MDVVAHVRCDTVSSTTTDININSSSSESDEAGGSGDIRPNIPSRVSEDSGLGALNSHLNRKRAPSLHLEMGAVSRASSFAGSINTLATTPTMSRKDGFVFSEKNPRKVTNLVVSFNLIRTIHFIFQVK</sequence>
<dbReference type="Proteomes" id="UP001054945">
    <property type="component" value="Unassembled WGS sequence"/>
</dbReference>
<evidence type="ECO:0000256" key="1">
    <source>
        <dbReference type="SAM" id="MobiDB-lite"/>
    </source>
</evidence>
<dbReference type="EMBL" id="BPLR01005331">
    <property type="protein sequence ID" value="GIY01521.1"/>
    <property type="molecule type" value="Genomic_DNA"/>
</dbReference>
<reference evidence="2 3" key="1">
    <citation type="submission" date="2021-06" db="EMBL/GenBank/DDBJ databases">
        <title>Caerostris extrusa draft genome.</title>
        <authorList>
            <person name="Kono N."/>
            <person name="Arakawa K."/>
        </authorList>
    </citation>
    <scope>NUCLEOTIDE SEQUENCE [LARGE SCALE GENOMIC DNA]</scope>
</reference>
<feature type="compositionally biased region" description="Low complexity" evidence="1">
    <location>
        <begin position="16"/>
        <end position="26"/>
    </location>
</feature>
<dbReference type="AlphaFoldDB" id="A0AAV4PYY6"/>
<evidence type="ECO:0000313" key="3">
    <source>
        <dbReference type="Proteomes" id="UP001054945"/>
    </source>
</evidence>
<organism evidence="2 3">
    <name type="scientific">Caerostris extrusa</name>
    <name type="common">Bark spider</name>
    <name type="synonym">Caerostris bankana</name>
    <dbReference type="NCBI Taxonomy" id="172846"/>
    <lineage>
        <taxon>Eukaryota</taxon>
        <taxon>Metazoa</taxon>
        <taxon>Ecdysozoa</taxon>
        <taxon>Arthropoda</taxon>
        <taxon>Chelicerata</taxon>
        <taxon>Arachnida</taxon>
        <taxon>Araneae</taxon>
        <taxon>Araneomorphae</taxon>
        <taxon>Entelegynae</taxon>
        <taxon>Araneoidea</taxon>
        <taxon>Araneidae</taxon>
        <taxon>Caerostris</taxon>
    </lineage>
</organism>
<evidence type="ECO:0000313" key="2">
    <source>
        <dbReference type="EMBL" id="GIY01521.1"/>
    </source>
</evidence>
<accession>A0AAV4PYY6</accession>
<gene>
    <name evidence="2" type="primary">CG42265_6</name>
    <name evidence="2" type="ORF">CEXT_109961</name>
</gene>
<keyword evidence="3" id="KW-1185">Reference proteome</keyword>
<name>A0AAV4PYY6_CAEEX</name>
<protein>
    <submittedName>
        <fullName evidence="2">Proton channel OtopLc</fullName>
    </submittedName>
</protein>
<feature type="region of interest" description="Disordered" evidence="1">
    <location>
        <begin position="16"/>
        <end position="52"/>
    </location>
</feature>
<proteinExistence type="predicted"/>
<comment type="caution">
    <text evidence="2">The sequence shown here is derived from an EMBL/GenBank/DDBJ whole genome shotgun (WGS) entry which is preliminary data.</text>
</comment>